<comment type="similarity">
    <text evidence="1">Belongs to the dihydroxyacetone kinase (DAK) family.</text>
</comment>
<dbReference type="PROSITE" id="PS51480">
    <property type="entry name" value="DHAL"/>
    <property type="match status" value="1"/>
</dbReference>
<keyword evidence="4 8" id="KW-0418">Kinase</keyword>
<evidence type="ECO:0000259" key="7">
    <source>
        <dbReference type="PROSITE" id="PS51481"/>
    </source>
</evidence>
<dbReference type="GO" id="GO:0004371">
    <property type="term" value="F:glycerone kinase activity"/>
    <property type="evidence" value="ECO:0007669"/>
    <property type="project" value="InterPro"/>
</dbReference>
<dbReference type="NCBIfam" id="NF011049">
    <property type="entry name" value="PRK14479.1"/>
    <property type="match status" value="1"/>
</dbReference>
<dbReference type="Pfam" id="PF02733">
    <property type="entry name" value="Dak1"/>
    <property type="match status" value="1"/>
</dbReference>
<proteinExistence type="inferred from homology"/>
<dbReference type="Gene3D" id="3.40.50.10440">
    <property type="entry name" value="Dihydroxyacetone kinase, domain 1"/>
    <property type="match status" value="1"/>
</dbReference>
<dbReference type="GO" id="GO:0019563">
    <property type="term" value="P:glycerol catabolic process"/>
    <property type="evidence" value="ECO:0007669"/>
    <property type="project" value="TreeGrafter"/>
</dbReference>
<dbReference type="FunFam" id="3.30.1180.20:FF:000001">
    <property type="entry name" value="Dihydroxyacetone kinase 1"/>
    <property type="match status" value="1"/>
</dbReference>
<dbReference type="PANTHER" id="PTHR28629">
    <property type="entry name" value="TRIOKINASE/FMN CYCLASE"/>
    <property type="match status" value="1"/>
</dbReference>
<dbReference type="FunFam" id="1.25.40.340:FF:000002">
    <property type="entry name" value="Dihydroxyacetone kinase, L subunit"/>
    <property type="match status" value="1"/>
</dbReference>
<dbReference type="EMBL" id="JNBR01000334">
    <property type="protein sequence ID" value="OQR95144.1"/>
    <property type="molecule type" value="Genomic_DNA"/>
</dbReference>
<organism evidence="8 9">
    <name type="scientific">Achlya hypogyna</name>
    <name type="common">Oomycete</name>
    <name type="synonym">Protoachlya hypogyna</name>
    <dbReference type="NCBI Taxonomy" id="1202772"/>
    <lineage>
        <taxon>Eukaryota</taxon>
        <taxon>Sar</taxon>
        <taxon>Stramenopiles</taxon>
        <taxon>Oomycota</taxon>
        <taxon>Saprolegniomycetes</taxon>
        <taxon>Saprolegniales</taxon>
        <taxon>Achlyaceae</taxon>
        <taxon>Achlya</taxon>
    </lineage>
</organism>
<accession>A0A1V9ZAW7</accession>
<dbReference type="Proteomes" id="UP000243579">
    <property type="component" value="Unassembled WGS sequence"/>
</dbReference>
<evidence type="ECO:0000256" key="1">
    <source>
        <dbReference type="ARBA" id="ARBA00008757"/>
    </source>
</evidence>
<keyword evidence="3" id="KW-0547">Nucleotide-binding</keyword>
<reference evidence="8 9" key="1">
    <citation type="journal article" date="2014" name="Genome Biol. Evol.">
        <title>The secreted proteins of Achlya hypogyna and Thraustotheca clavata identify the ancestral oomycete secretome and reveal gene acquisitions by horizontal gene transfer.</title>
        <authorList>
            <person name="Misner I."/>
            <person name="Blouin N."/>
            <person name="Leonard G."/>
            <person name="Richards T.A."/>
            <person name="Lane C.E."/>
        </authorList>
    </citation>
    <scope>NUCLEOTIDE SEQUENCE [LARGE SCALE GENOMIC DNA]</scope>
    <source>
        <strain evidence="8 9">ATCC 48635</strain>
    </source>
</reference>
<dbReference type="FunFam" id="3.40.50.10440:FF:000001">
    <property type="entry name" value="Dihydroxyacetone kinase, DhaK subunit"/>
    <property type="match status" value="1"/>
</dbReference>
<evidence type="ECO:0000313" key="8">
    <source>
        <dbReference type="EMBL" id="OQR95144.1"/>
    </source>
</evidence>
<evidence type="ECO:0000256" key="2">
    <source>
        <dbReference type="ARBA" id="ARBA00022679"/>
    </source>
</evidence>
<name>A0A1V9ZAW7_ACHHY</name>
<protein>
    <submittedName>
        <fullName evidence="8">Dihydroxyacetone kinase</fullName>
    </submittedName>
</protein>
<dbReference type="PROSITE" id="PS51481">
    <property type="entry name" value="DHAK"/>
    <property type="match status" value="1"/>
</dbReference>
<keyword evidence="9" id="KW-1185">Reference proteome</keyword>
<evidence type="ECO:0000256" key="3">
    <source>
        <dbReference type="ARBA" id="ARBA00022741"/>
    </source>
</evidence>
<feature type="domain" description="DhaK" evidence="7">
    <location>
        <begin position="9"/>
        <end position="329"/>
    </location>
</feature>
<dbReference type="InterPro" id="IPR004006">
    <property type="entry name" value="DhaK_dom"/>
</dbReference>
<dbReference type="InterPro" id="IPR036117">
    <property type="entry name" value="DhaL_dom_sf"/>
</dbReference>
<dbReference type="SUPFAM" id="SSF82549">
    <property type="entry name" value="DAK1/DegV-like"/>
    <property type="match status" value="1"/>
</dbReference>
<dbReference type="OrthoDB" id="1724672at2759"/>
<dbReference type="SUPFAM" id="SSF101473">
    <property type="entry name" value="DhaL-like"/>
    <property type="match status" value="1"/>
</dbReference>
<sequence length="573" mass="59678">MTSFQMLNEPTHAVEAMLEGLVASSPQLTLVAQHKVVLHRNFKALQAKQVTLLSGGGSGHEPAHAGYIGDGMLTGVICGDVFASPTTKQVIEAIRLVAGPHGCLVIVKNYTGDRLNFGLAIEKAKAEGLKVDMVVIGDDCAIQGSKAGRRGIAGTVFVHKFAGALAAHGYPLEAIRDHVQRLEIASMGVAWKSCTLPGHAANQRVKAGEMELGLGIHGEPGVVTVAQGSAKATTAQLLERILTDIGVVEGDGVAMLVNNLGSTTLLELHVVANDVVEYCNAHKITLQRIFVGSFMTALDMAGFSLSVWKLADAALHTAMLDHAVSAPAWPFAPRADLTALPKVITVPEPLLVPPMAVAGASGLVPVLQRGIQAATERIIEAEPQLTDWDAKVGDGDCGETLKTGAQAIQDALLTYPLHIPSQTAHALAATVADAVGGTSGVLYTIFFTAAGNALYAYDHGHQVDALPVAAWRTAFAAGIGAIQKYGGATEGSRTMMDALLPALRASQSDAEGAELWAAVVQAAEAGAEATKKVLPKNAFGRSSYVGEEFAKDIPDPGAMAVAFWLSALQRALA</sequence>
<dbReference type="Gene3D" id="3.30.1180.20">
    <property type="entry name" value="Dihydroxyacetone kinase, domain 2"/>
    <property type="match status" value="1"/>
</dbReference>
<feature type="domain" description="DhaL" evidence="6">
    <location>
        <begin position="365"/>
        <end position="570"/>
    </location>
</feature>
<gene>
    <name evidence="8" type="ORF">ACHHYP_00368</name>
</gene>
<evidence type="ECO:0000259" key="6">
    <source>
        <dbReference type="PROSITE" id="PS51480"/>
    </source>
</evidence>
<dbReference type="AlphaFoldDB" id="A0A1V9ZAW7"/>
<dbReference type="InterPro" id="IPR004007">
    <property type="entry name" value="DhaL_dom"/>
</dbReference>
<evidence type="ECO:0000256" key="4">
    <source>
        <dbReference type="ARBA" id="ARBA00022777"/>
    </source>
</evidence>
<evidence type="ECO:0000256" key="5">
    <source>
        <dbReference type="ARBA" id="ARBA00022840"/>
    </source>
</evidence>
<dbReference type="STRING" id="1202772.A0A1V9ZAW7"/>
<dbReference type="PANTHER" id="PTHR28629:SF4">
    <property type="entry name" value="TRIOKINASE_FMN CYCLASE"/>
    <property type="match status" value="1"/>
</dbReference>
<dbReference type="GO" id="GO:0005524">
    <property type="term" value="F:ATP binding"/>
    <property type="evidence" value="ECO:0007669"/>
    <property type="project" value="UniProtKB-KW"/>
</dbReference>
<dbReference type="SMART" id="SM01120">
    <property type="entry name" value="Dak2"/>
    <property type="match status" value="1"/>
</dbReference>
<dbReference type="Gene3D" id="1.25.40.340">
    <property type="match status" value="1"/>
</dbReference>
<dbReference type="InterPro" id="IPR050861">
    <property type="entry name" value="Dihydroxyacetone_Kinase"/>
</dbReference>
<comment type="caution">
    <text evidence="8">The sequence shown here is derived from an EMBL/GenBank/DDBJ whole genome shotgun (WGS) entry which is preliminary data.</text>
</comment>
<keyword evidence="5" id="KW-0067">ATP-binding</keyword>
<evidence type="ECO:0000313" key="9">
    <source>
        <dbReference type="Proteomes" id="UP000243579"/>
    </source>
</evidence>
<dbReference type="GO" id="GO:0005829">
    <property type="term" value="C:cytosol"/>
    <property type="evidence" value="ECO:0007669"/>
    <property type="project" value="TreeGrafter"/>
</dbReference>
<dbReference type="Pfam" id="PF02734">
    <property type="entry name" value="Dak2"/>
    <property type="match status" value="1"/>
</dbReference>
<keyword evidence="2" id="KW-0808">Transferase</keyword>